<dbReference type="Proteomes" id="UP000193467">
    <property type="component" value="Unassembled WGS sequence"/>
</dbReference>
<feature type="domain" description="Luciferase-like" evidence="6">
    <location>
        <begin position="47"/>
        <end position="401"/>
    </location>
</feature>
<evidence type="ECO:0000256" key="4">
    <source>
        <dbReference type="ARBA" id="ARBA00023033"/>
    </source>
</evidence>
<evidence type="ECO:0000313" key="7">
    <source>
        <dbReference type="EMBL" id="ORY81778.1"/>
    </source>
</evidence>
<name>A0A1Y2FCX7_9BASI</name>
<keyword evidence="3" id="KW-0560">Oxidoreductase</keyword>
<dbReference type="STRING" id="106004.A0A1Y2FCX7"/>
<keyword evidence="2" id="KW-0288">FMN</keyword>
<dbReference type="NCBIfam" id="TIGR03860">
    <property type="entry name" value="FMN_nitrolo"/>
    <property type="match status" value="1"/>
</dbReference>
<dbReference type="InterPro" id="IPR036661">
    <property type="entry name" value="Luciferase-like_sf"/>
</dbReference>
<organism evidence="7 8">
    <name type="scientific">Leucosporidium creatinivorum</name>
    <dbReference type="NCBI Taxonomy" id="106004"/>
    <lineage>
        <taxon>Eukaryota</taxon>
        <taxon>Fungi</taxon>
        <taxon>Dikarya</taxon>
        <taxon>Basidiomycota</taxon>
        <taxon>Pucciniomycotina</taxon>
        <taxon>Microbotryomycetes</taxon>
        <taxon>Leucosporidiales</taxon>
        <taxon>Leucosporidium</taxon>
    </lineage>
</organism>
<dbReference type="PANTHER" id="PTHR30011:SF16">
    <property type="entry name" value="C2H2 FINGER DOMAIN TRANSCRIPTION FACTOR (EUROFUNG)-RELATED"/>
    <property type="match status" value="1"/>
</dbReference>
<evidence type="ECO:0000256" key="2">
    <source>
        <dbReference type="ARBA" id="ARBA00022643"/>
    </source>
</evidence>
<keyword evidence="4" id="KW-0503">Monooxygenase</keyword>
<protein>
    <submittedName>
        <fullName evidence="7">Dibenzothiophene desulfurization enzyme A</fullName>
    </submittedName>
</protein>
<dbReference type="Gene3D" id="3.20.20.30">
    <property type="entry name" value="Luciferase-like domain"/>
    <property type="match status" value="1"/>
</dbReference>
<proteinExistence type="inferred from homology"/>
<evidence type="ECO:0000256" key="5">
    <source>
        <dbReference type="ARBA" id="ARBA00033748"/>
    </source>
</evidence>
<dbReference type="SUPFAM" id="SSF51679">
    <property type="entry name" value="Bacterial luciferase-like"/>
    <property type="match status" value="1"/>
</dbReference>
<dbReference type="Pfam" id="PF00296">
    <property type="entry name" value="Bac_luciferase"/>
    <property type="match status" value="1"/>
</dbReference>
<gene>
    <name evidence="7" type="ORF">BCR35DRAFT_331529</name>
</gene>
<evidence type="ECO:0000256" key="3">
    <source>
        <dbReference type="ARBA" id="ARBA00023002"/>
    </source>
</evidence>
<sequence>MQYQDLDDSAPRPTVKSSKKWILQCFQMASPTHHNPGGWKHPTDKSTNYHDISFWTDLAQILERGKFHGVFIADALGPYDVYGEGLAEPTRTGTQWGVDDPVLVLSAMAAVTKNLALGVTQSVTYESPYTVARRFSTLDHLTKGRVGFNVVTSFLDSAARSFGLTEQVPHDERYIRAHEYMEVLYKLWSSWREDAVVLDRERDVYAEPSGIRKINHEGKYFSVEGPSLVEPSPQGTPLLYQAGSSASGVGFGAKHAEVVFMAGRSRARIRTQVDILRSAVEQEGRDPQSVKVLIKALVIVDETDEKAKAKEAEFLAVASREGAKVLIGGWFGINLAQFKPDDDLLLVGPPALQGMIRGTYQKLYPDVTKWTPDVFADTFVLGGMGPRIVGSPTTVADELQLWIEEADIDGFNLAYAVTPGTMEDIVDHLVPELQRRGVHWLDYPSRADGNTKLGITAREGVFGVGQVKLREDHFASKYRWRAGSEAPKLD</sequence>
<evidence type="ECO:0000313" key="8">
    <source>
        <dbReference type="Proteomes" id="UP000193467"/>
    </source>
</evidence>
<evidence type="ECO:0000259" key="6">
    <source>
        <dbReference type="Pfam" id="PF00296"/>
    </source>
</evidence>
<comment type="caution">
    <text evidence="7">The sequence shown here is derived from an EMBL/GenBank/DDBJ whole genome shotgun (WGS) entry which is preliminary data.</text>
</comment>
<keyword evidence="1" id="KW-0285">Flavoprotein</keyword>
<accession>A0A1Y2FCX7</accession>
<dbReference type="InterPro" id="IPR016215">
    <property type="entry name" value="NTA_MOA"/>
</dbReference>
<dbReference type="OrthoDB" id="2533523at2759"/>
<dbReference type="InterPro" id="IPR011251">
    <property type="entry name" value="Luciferase-like_dom"/>
</dbReference>
<dbReference type="GO" id="GO:0016705">
    <property type="term" value="F:oxidoreductase activity, acting on paired donors, with incorporation or reduction of molecular oxygen"/>
    <property type="evidence" value="ECO:0007669"/>
    <property type="project" value="InterPro"/>
</dbReference>
<dbReference type="InParanoid" id="A0A1Y2FCX7"/>
<dbReference type="AlphaFoldDB" id="A0A1Y2FCX7"/>
<dbReference type="GO" id="GO:0004497">
    <property type="term" value="F:monooxygenase activity"/>
    <property type="evidence" value="ECO:0007669"/>
    <property type="project" value="UniProtKB-KW"/>
</dbReference>
<dbReference type="EMBL" id="MCGR01000022">
    <property type="protein sequence ID" value="ORY81778.1"/>
    <property type="molecule type" value="Genomic_DNA"/>
</dbReference>
<dbReference type="PIRSF" id="PIRSF000337">
    <property type="entry name" value="NTA_MOA"/>
    <property type="match status" value="1"/>
</dbReference>
<evidence type="ECO:0000256" key="1">
    <source>
        <dbReference type="ARBA" id="ARBA00022630"/>
    </source>
</evidence>
<reference evidence="7 8" key="1">
    <citation type="submission" date="2016-07" db="EMBL/GenBank/DDBJ databases">
        <title>Pervasive Adenine N6-methylation of Active Genes in Fungi.</title>
        <authorList>
            <consortium name="DOE Joint Genome Institute"/>
            <person name="Mondo S.J."/>
            <person name="Dannebaum R.O."/>
            <person name="Kuo R.C."/>
            <person name="Labutti K."/>
            <person name="Haridas S."/>
            <person name="Kuo A."/>
            <person name="Salamov A."/>
            <person name="Ahrendt S.R."/>
            <person name="Lipzen A."/>
            <person name="Sullivan W."/>
            <person name="Andreopoulos W.B."/>
            <person name="Clum A."/>
            <person name="Lindquist E."/>
            <person name="Daum C."/>
            <person name="Ramamoorthy G.K."/>
            <person name="Gryganskyi A."/>
            <person name="Culley D."/>
            <person name="Magnuson J.K."/>
            <person name="James T.Y."/>
            <person name="O'Malley M.A."/>
            <person name="Stajich J.E."/>
            <person name="Spatafora J.W."/>
            <person name="Visel A."/>
            <person name="Grigoriev I.V."/>
        </authorList>
    </citation>
    <scope>NUCLEOTIDE SEQUENCE [LARGE SCALE GENOMIC DNA]</scope>
    <source>
        <strain evidence="7 8">62-1032</strain>
    </source>
</reference>
<keyword evidence="8" id="KW-1185">Reference proteome</keyword>
<dbReference type="InterPro" id="IPR051260">
    <property type="entry name" value="Diverse_substr_monoxygenases"/>
</dbReference>
<dbReference type="PANTHER" id="PTHR30011">
    <property type="entry name" value="ALKANESULFONATE MONOOXYGENASE-RELATED"/>
    <property type="match status" value="1"/>
</dbReference>
<comment type="similarity">
    <text evidence="5">Belongs to the NtaA/SnaA/DszA monooxygenase family.</text>
</comment>